<keyword evidence="3 8" id="KW-0436">Ligase</keyword>
<dbReference type="PANTHER" id="PTHR43033:SF1">
    <property type="entry name" value="TRNA(ILE)-LYSIDINE SYNTHASE-RELATED"/>
    <property type="match status" value="1"/>
</dbReference>
<accession>A0ABW8THV7</accession>
<comment type="subcellular location">
    <subcellularLocation>
        <location evidence="1 8">Cytoplasm</location>
    </subcellularLocation>
</comment>
<keyword evidence="4 8" id="KW-0819">tRNA processing</keyword>
<dbReference type="InterPro" id="IPR012796">
    <property type="entry name" value="Lysidine-tRNA-synth_C"/>
</dbReference>
<evidence type="ECO:0000256" key="8">
    <source>
        <dbReference type="HAMAP-Rule" id="MF_01161"/>
    </source>
</evidence>
<keyword evidence="11" id="KW-1185">Reference proteome</keyword>
<dbReference type="GO" id="GO:0032267">
    <property type="term" value="F:tRNA(Ile)-lysidine synthase activity"/>
    <property type="evidence" value="ECO:0007669"/>
    <property type="project" value="UniProtKB-EC"/>
</dbReference>
<dbReference type="Proteomes" id="UP001623592">
    <property type="component" value="Unassembled WGS sequence"/>
</dbReference>
<dbReference type="EMBL" id="JBJIAA010000015">
    <property type="protein sequence ID" value="MFL0252126.1"/>
    <property type="molecule type" value="Genomic_DNA"/>
</dbReference>
<evidence type="ECO:0000313" key="11">
    <source>
        <dbReference type="Proteomes" id="UP001623592"/>
    </source>
</evidence>
<reference evidence="10 11" key="1">
    <citation type="submission" date="2024-11" db="EMBL/GenBank/DDBJ databases">
        <authorList>
            <person name="Heng Y.C."/>
            <person name="Lim A.C.H."/>
            <person name="Lee J.K.Y."/>
            <person name="Kittelmann S."/>
        </authorList>
    </citation>
    <scope>NUCLEOTIDE SEQUENCE [LARGE SCALE GENOMIC DNA]</scope>
    <source>
        <strain evidence="10 11">WILCCON 0114</strain>
    </source>
</reference>
<protein>
    <recommendedName>
        <fullName evidence="8">tRNA(Ile)-lysidine synthase</fullName>
        <ecNumber evidence="8">6.3.4.19</ecNumber>
    </recommendedName>
    <alternativeName>
        <fullName evidence="8">tRNA(Ile)-2-lysyl-cytidine synthase</fullName>
    </alternativeName>
    <alternativeName>
        <fullName evidence="8">tRNA(Ile)-lysidine synthetase</fullName>
    </alternativeName>
</protein>
<gene>
    <name evidence="8 10" type="primary">tilS</name>
    <name evidence="10" type="ORF">ACJDT4_17030</name>
</gene>
<evidence type="ECO:0000256" key="7">
    <source>
        <dbReference type="ARBA" id="ARBA00048539"/>
    </source>
</evidence>
<proteinExistence type="inferred from homology"/>
<dbReference type="RefSeq" id="WP_406788778.1">
    <property type="nucleotide sequence ID" value="NZ_JBJIAA010000015.1"/>
</dbReference>
<comment type="function">
    <text evidence="8">Ligates lysine onto the cytidine present at position 34 of the AUA codon-specific tRNA(Ile) that contains the anticodon CAU, in an ATP-dependent manner. Cytidine is converted to lysidine, thus changing the amino acid specificity of the tRNA from methionine to isoleucine.</text>
</comment>
<evidence type="ECO:0000256" key="2">
    <source>
        <dbReference type="ARBA" id="ARBA00022490"/>
    </source>
</evidence>
<dbReference type="PANTHER" id="PTHR43033">
    <property type="entry name" value="TRNA(ILE)-LYSIDINE SYNTHASE-RELATED"/>
    <property type="match status" value="1"/>
</dbReference>
<dbReference type="EC" id="6.3.4.19" evidence="8"/>
<dbReference type="SUPFAM" id="SSF56037">
    <property type="entry name" value="PheT/TilS domain"/>
    <property type="match status" value="1"/>
</dbReference>
<evidence type="ECO:0000259" key="9">
    <source>
        <dbReference type="SMART" id="SM00977"/>
    </source>
</evidence>
<feature type="binding site" evidence="8">
    <location>
        <begin position="26"/>
        <end position="31"/>
    </location>
    <ligand>
        <name>ATP</name>
        <dbReference type="ChEBI" id="CHEBI:30616"/>
    </ligand>
</feature>
<dbReference type="InterPro" id="IPR014729">
    <property type="entry name" value="Rossmann-like_a/b/a_fold"/>
</dbReference>
<evidence type="ECO:0000256" key="1">
    <source>
        <dbReference type="ARBA" id="ARBA00004496"/>
    </source>
</evidence>
<comment type="catalytic activity">
    <reaction evidence="7 8">
        <text>cytidine(34) in tRNA(Ile2) + L-lysine + ATP = lysidine(34) in tRNA(Ile2) + AMP + diphosphate + H(+)</text>
        <dbReference type="Rhea" id="RHEA:43744"/>
        <dbReference type="Rhea" id="RHEA-COMP:10625"/>
        <dbReference type="Rhea" id="RHEA-COMP:10670"/>
        <dbReference type="ChEBI" id="CHEBI:15378"/>
        <dbReference type="ChEBI" id="CHEBI:30616"/>
        <dbReference type="ChEBI" id="CHEBI:32551"/>
        <dbReference type="ChEBI" id="CHEBI:33019"/>
        <dbReference type="ChEBI" id="CHEBI:82748"/>
        <dbReference type="ChEBI" id="CHEBI:83665"/>
        <dbReference type="ChEBI" id="CHEBI:456215"/>
        <dbReference type="EC" id="6.3.4.19"/>
    </reaction>
</comment>
<keyword evidence="6 8" id="KW-0067">ATP-binding</keyword>
<comment type="domain">
    <text evidence="8">The N-terminal region contains the highly conserved SGGXDS motif, predicted to be a P-loop motif involved in ATP binding.</text>
</comment>
<evidence type="ECO:0000256" key="6">
    <source>
        <dbReference type="ARBA" id="ARBA00022840"/>
    </source>
</evidence>
<dbReference type="NCBIfam" id="TIGR02433">
    <property type="entry name" value="lysidine_TilS_C"/>
    <property type="match status" value="1"/>
</dbReference>
<comment type="caution">
    <text evidence="10">The sequence shown here is derived from an EMBL/GenBank/DDBJ whole genome shotgun (WGS) entry which is preliminary data.</text>
</comment>
<sequence length="462" mass="53424">MIDKVIETIEKNSMFNKGDRVVVAVSGGPDSICLLHLLNSIKSKFDMEICAAHVNHCLRGAEADADEEFVRRFCEELNVDFYVKRVDINKLAKEKKLSSELAGREARYDFFEEVMEKFRGNKIAIAHNANDRAETILMRIIRGTGLDGMVGIKPMRDEVFVRPLINTSRNDIEKYCLDNKISPRIDKTNLERLYTRNKIRLDLIPYIMNNFNEDVVAALNRLGDIVSIDNDYMQKIANKKYDSYCYLDEKNIIIKKEAFCEHEAVLSRMIRRAISELTGNVYNIEKKHVEDIIHIQQVGTGKKVNLPNNIVAHNNYGDICFEVKSNDIIDNKKIYEASIENSHVISFNGFKFEVTLLESKTDIKLKQDDYVKYFDANKVGTNISIRYRNDGDKFKPLGMKSFKKLKDIFINLKIPREDRIKIPLICFGNEIAWIVGHKISEDFKIDDQTKTILKIKVEREDN</sequence>
<evidence type="ECO:0000256" key="3">
    <source>
        <dbReference type="ARBA" id="ARBA00022598"/>
    </source>
</evidence>
<keyword evidence="2 8" id="KW-0963">Cytoplasm</keyword>
<dbReference type="HAMAP" id="MF_01161">
    <property type="entry name" value="tRNA_Ile_lys_synt"/>
    <property type="match status" value="1"/>
</dbReference>
<comment type="similarity">
    <text evidence="8">Belongs to the tRNA(Ile)-lysidine synthase family.</text>
</comment>
<evidence type="ECO:0000256" key="4">
    <source>
        <dbReference type="ARBA" id="ARBA00022694"/>
    </source>
</evidence>
<dbReference type="InterPro" id="IPR020825">
    <property type="entry name" value="Phe-tRNA_synthase-like_B3/B4"/>
</dbReference>
<dbReference type="Gene3D" id="3.40.50.620">
    <property type="entry name" value="HUPs"/>
    <property type="match status" value="1"/>
</dbReference>
<dbReference type="Pfam" id="PF01171">
    <property type="entry name" value="ATP_bind_3"/>
    <property type="match status" value="1"/>
</dbReference>
<dbReference type="Pfam" id="PF11734">
    <property type="entry name" value="TilS_C"/>
    <property type="match status" value="1"/>
</dbReference>
<keyword evidence="5 8" id="KW-0547">Nucleotide-binding</keyword>
<dbReference type="InterPro" id="IPR011063">
    <property type="entry name" value="TilS/TtcA_N"/>
</dbReference>
<name>A0ABW8THV7_9CLOT</name>
<dbReference type="SMART" id="SM00977">
    <property type="entry name" value="TilS_C"/>
    <property type="match status" value="1"/>
</dbReference>
<dbReference type="Gene3D" id="3.50.40.10">
    <property type="entry name" value="Phenylalanyl-trna Synthetase, Chain B, domain 3"/>
    <property type="match status" value="1"/>
</dbReference>
<dbReference type="SUPFAM" id="SSF82829">
    <property type="entry name" value="MesJ substrate recognition domain-like"/>
    <property type="match status" value="1"/>
</dbReference>
<dbReference type="Gene3D" id="1.20.59.20">
    <property type="match status" value="1"/>
</dbReference>
<dbReference type="NCBIfam" id="TIGR02432">
    <property type="entry name" value="lysidine_TilS_N"/>
    <property type="match status" value="1"/>
</dbReference>
<organism evidence="10 11">
    <name type="scientific">Clostridium neuense</name>
    <dbReference type="NCBI Taxonomy" id="1728934"/>
    <lineage>
        <taxon>Bacteria</taxon>
        <taxon>Bacillati</taxon>
        <taxon>Bacillota</taxon>
        <taxon>Clostridia</taxon>
        <taxon>Eubacteriales</taxon>
        <taxon>Clostridiaceae</taxon>
        <taxon>Clostridium</taxon>
    </lineage>
</organism>
<feature type="domain" description="Lysidine-tRNA(Ile) synthetase C-terminal" evidence="9">
    <location>
        <begin position="383"/>
        <end position="455"/>
    </location>
</feature>
<dbReference type="InterPro" id="IPR012795">
    <property type="entry name" value="tRNA_Ile_lys_synt_N"/>
</dbReference>
<evidence type="ECO:0000313" key="10">
    <source>
        <dbReference type="EMBL" id="MFL0252126.1"/>
    </source>
</evidence>
<dbReference type="CDD" id="cd01992">
    <property type="entry name" value="TilS_N"/>
    <property type="match status" value="1"/>
</dbReference>
<evidence type="ECO:0000256" key="5">
    <source>
        <dbReference type="ARBA" id="ARBA00022741"/>
    </source>
</evidence>
<dbReference type="InterPro" id="IPR012094">
    <property type="entry name" value="tRNA_Ile_lys_synt"/>
</dbReference>
<dbReference type="SUPFAM" id="SSF52402">
    <property type="entry name" value="Adenine nucleotide alpha hydrolases-like"/>
    <property type="match status" value="1"/>
</dbReference>